<protein>
    <recommendedName>
        <fullName evidence="1">SGNH hydrolase-type esterase domain-containing protein</fullName>
    </recommendedName>
</protein>
<dbReference type="Gene3D" id="3.40.50.1110">
    <property type="entry name" value="SGNH hydrolase"/>
    <property type="match status" value="1"/>
</dbReference>
<dbReference type="PANTHER" id="PTHR43784:SF2">
    <property type="entry name" value="GDSL-LIKE LIPASE_ACYLHYDROLASE, PUTATIVE (AFU_ORTHOLOGUE AFUA_2G00820)-RELATED"/>
    <property type="match status" value="1"/>
</dbReference>
<dbReference type="SUPFAM" id="SSF52266">
    <property type="entry name" value="SGNH hydrolase"/>
    <property type="match status" value="1"/>
</dbReference>
<comment type="caution">
    <text evidence="2">The sequence shown here is derived from an EMBL/GenBank/DDBJ whole genome shotgun (WGS) entry which is preliminary data.</text>
</comment>
<dbReference type="InterPro" id="IPR013830">
    <property type="entry name" value="SGNH_hydro"/>
</dbReference>
<proteinExistence type="predicted"/>
<dbReference type="AlphaFoldDB" id="A0A8J3V8C8"/>
<name>A0A8J3V8C8_9ACTN</name>
<accession>A0A8J3V8C8</accession>
<reference evidence="2" key="1">
    <citation type="submission" date="2021-01" db="EMBL/GenBank/DDBJ databases">
        <title>Whole genome shotgun sequence of Planotetraspora thailandica NBRC 104271.</title>
        <authorList>
            <person name="Komaki H."/>
            <person name="Tamura T."/>
        </authorList>
    </citation>
    <scope>NUCLEOTIDE SEQUENCE</scope>
    <source>
        <strain evidence="2">NBRC 104271</strain>
    </source>
</reference>
<dbReference type="PANTHER" id="PTHR43784">
    <property type="entry name" value="GDSL-LIKE LIPASE/ACYLHYDROLASE, PUTATIVE (AFU_ORTHOLOGUE AFUA_2G00820)-RELATED"/>
    <property type="match status" value="1"/>
</dbReference>
<dbReference type="Pfam" id="PF13472">
    <property type="entry name" value="Lipase_GDSL_2"/>
    <property type="match status" value="1"/>
</dbReference>
<evidence type="ECO:0000259" key="1">
    <source>
        <dbReference type="Pfam" id="PF13472"/>
    </source>
</evidence>
<dbReference type="RefSeq" id="WP_203947459.1">
    <property type="nucleotide sequence ID" value="NZ_BOOR01000050.1"/>
</dbReference>
<feature type="domain" description="SGNH hydrolase-type esterase" evidence="1">
    <location>
        <begin position="181"/>
        <end position="367"/>
    </location>
</feature>
<gene>
    <name evidence="2" type="ORF">Pth03_57160</name>
</gene>
<keyword evidence="3" id="KW-1185">Reference proteome</keyword>
<dbReference type="EMBL" id="BOOR01000050">
    <property type="protein sequence ID" value="GII57327.1"/>
    <property type="molecule type" value="Genomic_DNA"/>
</dbReference>
<dbReference type="Proteomes" id="UP000605992">
    <property type="component" value="Unassembled WGS sequence"/>
</dbReference>
<sequence>MNSDQRWSVGHRAALVSSYDTLAFVPARRFHDETFRQIIHLHRGGSGLRLHLSNRFGEEPLVVGELRVAAHTGGGSIAVPTDTVVTFGGAKFVTIPAGESVVTDPVNFAPEDDSELAVSLYMPGSTGLATFHPFALQTGYVTSGNTAAEKQTPNADEIGSLFWIAGVDVLGPGAHTPVVVAFGDSLTDGTGTTSGANRRYPDHLSRRLGVPVLNLGISGNRLLRDGAGEAGLTRFQRDALDVPGVSHVIIELGTNDIGLATMDGRPRPEAREIVDGLYALARRARAAGVVPIGATLPPTEGAVYEGFHTAQGDRVRDEVNAWIRGTAEFAAVLDIDAALRDPSRPTRYDPGLDSGDHLHPNDAGAAAMAQAISAAVFAR</sequence>
<evidence type="ECO:0000313" key="3">
    <source>
        <dbReference type="Proteomes" id="UP000605992"/>
    </source>
</evidence>
<organism evidence="2 3">
    <name type="scientific">Planotetraspora thailandica</name>
    <dbReference type="NCBI Taxonomy" id="487172"/>
    <lineage>
        <taxon>Bacteria</taxon>
        <taxon>Bacillati</taxon>
        <taxon>Actinomycetota</taxon>
        <taxon>Actinomycetes</taxon>
        <taxon>Streptosporangiales</taxon>
        <taxon>Streptosporangiaceae</taxon>
        <taxon>Planotetraspora</taxon>
    </lineage>
</organism>
<dbReference type="InterPro" id="IPR053140">
    <property type="entry name" value="GDSL_Rv0518-like"/>
</dbReference>
<dbReference type="InterPro" id="IPR036514">
    <property type="entry name" value="SGNH_hydro_sf"/>
</dbReference>
<evidence type="ECO:0000313" key="2">
    <source>
        <dbReference type="EMBL" id="GII57327.1"/>
    </source>
</evidence>